<gene>
    <name evidence="2" type="ORF">CCHR01_15505</name>
</gene>
<evidence type="ECO:0000256" key="1">
    <source>
        <dbReference type="SAM" id="MobiDB-lite"/>
    </source>
</evidence>
<sequence>MLYYGEREPLDGGLRRTGVQSLR</sequence>
<evidence type="ECO:0000313" key="2">
    <source>
        <dbReference type="EMBL" id="KAK1841863.1"/>
    </source>
</evidence>
<accession>A0AAD9EBC2</accession>
<name>A0AAD9EBC2_9PEZI</name>
<dbReference type="Proteomes" id="UP001243330">
    <property type="component" value="Unassembled WGS sequence"/>
</dbReference>
<dbReference type="AlphaFoldDB" id="A0AAD9EBC2"/>
<reference evidence="2" key="1">
    <citation type="submission" date="2023-01" db="EMBL/GenBank/DDBJ databases">
        <title>Colletotrichum chrysophilum M932 genome sequence.</title>
        <authorList>
            <person name="Baroncelli R."/>
        </authorList>
    </citation>
    <scope>NUCLEOTIDE SEQUENCE</scope>
    <source>
        <strain evidence="2">M932</strain>
    </source>
</reference>
<dbReference type="EMBL" id="JAQOWY010000451">
    <property type="protein sequence ID" value="KAK1841863.1"/>
    <property type="molecule type" value="Genomic_DNA"/>
</dbReference>
<feature type="compositionally biased region" description="Basic and acidic residues" evidence="1">
    <location>
        <begin position="1"/>
        <end position="14"/>
    </location>
</feature>
<keyword evidence="3" id="KW-1185">Reference proteome</keyword>
<protein>
    <submittedName>
        <fullName evidence="2">Uncharacterized protein</fullName>
    </submittedName>
</protein>
<organism evidence="2 3">
    <name type="scientific">Colletotrichum chrysophilum</name>
    <dbReference type="NCBI Taxonomy" id="1836956"/>
    <lineage>
        <taxon>Eukaryota</taxon>
        <taxon>Fungi</taxon>
        <taxon>Dikarya</taxon>
        <taxon>Ascomycota</taxon>
        <taxon>Pezizomycotina</taxon>
        <taxon>Sordariomycetes</taxon>
        <taxon>Hypocreomycetidae</taxon>
        <taxon>Glomerellales</taxon>
        <taxon>Glomerellaceae</taxon>
        <taxon>Colletotrichum</taxon>
        <taxon>Colletotrichum gloeosporioides species complex</taxon>
    </lineage>
</organism>
<evidence type="ECO:0000313" key="3">
    <source>
        <dbReference type="Proteomes" id="UP001243330"/>
    </source>
</evidence>
<comment type="caution">
    <text evidence="2">The sequence shown here is derived from an EMBL/GenBank/DDBJ whole genome shotgun (WGS) entry which is preliminary data.</text>
</comment>
<proteinExistence type="predicted"/>
<feature type="region of interest" description="Disordered" evidence="1">
    <location>
        <begin position="1"/>
        <end position="23"/>
    </location>
</feature>